<feature type="transmembrane region" description="Helical" evidence="1">
    <location>
        <begin position="77"/>
        <end position="99"/>
    </location>
</feature>
<evidence type="ECO:0000313" key="2">
    <source>
        <dbReference type="EMBL" id="KAI1618715.1"/>
    </source>
</evidence>
<dbReference type="AlphaFoldDB" id="A0AAN6IIS7"/>
<organism evidence="2 3">
    <name type="scientific">Exophiala viscosa</name>
    <dbReference type="NCBI Taxonomy" id="2486360"/>
    <lineage>
        <taxon>Eukaryota</taxon>
        <taxon>Fungi</taxon>
        <taxon>Dikarya</taxon>
        <taxon>Ascomycota</taxon>
        <taxon>Pezizomycotina</taxon>
        <taxon>Eurotiomycetes</taxon>
        <taxon>Chaetothyriomycetidae</taxon>
        <taxon>Chaetothyriales</taxon>
        <taxon>Herpotrichiellaceae</taxon>
        <taxon>Exophiala</taxon>
    </lineage>
</organism>
<gene>
    <name evidence="2" type="ORF">EDD36DRAFT_414376</name>
</gene>
<keyword evidence="1" id="KW-0812">Transmembrane</keyword>
<accession>A0AAN6IIS7</accession>
<keyword evidence="1" id="KW-1133">Transmembrane helix</keyword>
<comment type="caution">
    <text evidence="2">The sequence shown here is derived from an EMBL/GenBank/DDBJ whole genome shotgun (WGS) entry which is preliminary data.</text>
</comment>
<name>A0AAN6IIS7_9EURO</name>
<evidence type="ECO:0000313" key="3">
    <source>
        <dbReference type="Proteomes" id="UP001203852"/>
    </source>
</evidence>
<dbReference type="EMBL" id="MU404350">
    <property type="protein sequence ID" value="KAI1618715.1"/>
    <property type="molecule type" value="Genomic_DNA"/>
</dbReference>
<keyword evidence="1" id="KW-0472">Membrane</keyword>
<dbReference type="Proteomes" id="UP001203852">
    <property type="component" value="Unassembled WGS sequence"/>
</dbReference>
<reference evidence="2" key="1">
    <citation type="journal article" date="2022" name="bioRxiv">
        <title>Deciphering the potential niche of two novel black yeast fungi from a biological soil crust based on their genomes, phenotypes, and melanin regulation.</title>
        <authorList>
            <consortium name="DOE Joint Genome Institute"/>
            <person name="Carr E.C."/>
            <person name="Barton Q."/>
            <person name="Grambo S."/>
            <person name="Sullivan M."/>
            <person name="Renfro C.M."/>
            <person name="Kuo A."/>
            <person name="Pangilinan J."/>
            <person name="Lipzen A."/>
            <person name="Keymanesh K."/>
            <person name="Savage E."/>
            <person name="Barry K."/>
            <person name="Grigoriev I.V."/>
            <person name="Riekhof W.R."/>
            <person name="Harris S.S."/>
        </authorList>
    </citation>
    <scope>NUCLEOTIDE SEQUENCE</scope>
    <source>
        <strain evidence="2">JF 03-4F</strain>
    </source>
</reference>
<sequence>MVKVNYKMRSLPRWGKRIPSSILSETESLTCVKSYLSFQRGAYKERVHGYGKDKSYEKLAHREICKRRRIYSCGVKVVICSLLLVPTCGSTGFGLFLGLRQRSVAKKKYHHVVEAMRAHGFPLPEPKRRDKLVPLAINVVIYTISLGLLFGLEEVGLVAANETAEYGLQGTANIVDPSHAAEAQQFLVNPSDFLHGLAHGADTQASELHGLVSANETMVGHAIMHNMEQPISETSYQYMSGETAGAQLAPVVERFATVTFASEGLERIAKASVTHQINRKPLANLKEKMTIVTETAISMEGNKMVH</sequence>
<evidence type="ECO:0000256" key="1">
    <source>
        <dbReference type="SAM" id="Phobius"/>
    </source>
</evidence>
<proteinExistence type="predicted"/>
<protein>
    <submittedName>
        <fullName evidence="2">Uncharacterized protein</fullName>
    </submittedName>
</protein>
<keyword evidence="3" id="KW-1185">Reference proteome</keyword>